<evidence type="ECO:0000313" key="3">
    <source>
        <dbReference type="RefSeq" id="XP_010416480.1"/>
    </source>
</evidence>
<reference evidence="3" key="2">
    <citation type="submission" date="2025-08" db="UniProtKB">
        <authorList>
            <consortium name="RefSeq"/>
        </authorList>
    </citation>
    <scope>IDENTIFICATION</scope>
    <source>
        <tissue evidence="3">Leaf</tissue>
    </source>
</reference>
<dbReference type="Proteomes" id="UP000694864">
    <property type="component" value="Chromosome 7"/>
</dbReference>
<accession>A0ABM0SUV9</accession>
<reference evidence="2" key="1">
    <citation type="journal article" date="2014" name="Nat. Commun.">
        <title>The emerging biofuel crop Camelina sativa retains a highly undifferentiated hexaploid genome structure.</title>
        <authorList>
            <person name="Kagale S."/>
            <person name="Koh C."/>
            <person name="Nixon J."/>
            <person name="Bollina V."/>
            <person name="Clarke W.E."/>
            <person name="Tuteja R."/>
            <person name="Spillane C."/>
            <person name="Robinson S.J."/>
            <person name="Links M.G."/>
            <person name="Clarke C."/>
            <person name="Higgins E.E."/>
            <person name="Huebert T."/>
            <person name="Sharpe A.G."/>
            <person name="Parkin I.A."/>
        </authorList>
    </citation>
    <scope>NUCLEOTIDE SEQUENCE [LARGE SCALE GENOMIC DNA]</scope>
    <source>
        <strain evidence="2">cv. DH55</strain>
    </source>
</reference>
<proteinExistence type="predicted"/>
<evidence type="ECO:0000256" key="1">
    <source>
        <dbReference type="SAM" id="MobiDB-lite"/>
    </source>
</evidence>
<protein>
    <submittedName>
        <fullName evidence="3">Uncharacterized protein LOC104702323 isoform X1</fullName>
    </submittedName>
</protein>
<dbReference type="PANTHER" id="PTHR37614:SF2">
    <property type="entry name" value="OS02G0121400 PROTEIN"/>
    <property type="match status" value="1"/>
</dbReference>
<feature type="region of interest" description="Disordered" evidence="1">
    <location>
        <begin position="47"/>
        <end position="90"/>
    </location>
</feature>
<keyword evidence="2" id="KW-1185">Reference proteome</keyword>
<gene>
    <name evidence="3" type="primary">LOC104702323</name>
</gene>
<feature type="region of interest" description="Disordered" evidence="1">
    <location>
        <begin position="1"/>
        <end position="23"/>
    </location>
</feature>
<organism evidence="2 3">
    <name type="scientific">Camelina sativa</name>
    <name type="common">False flax</name>
    <name type="synonym">Myagrum sativum</name>
    <dbReference type="NCBI Taxonomy" id="90675"/>
    <lineage>
        <taxon>Eukaryota</taxon>
        <taxon>Viridiplantae</taxon>
        <taxon>Streptophyta</taxon>
        <taxon>Embryophyta</taxon>
        <taxon>Tracheophyta</taxon>
        <taxon>Spermatophyta</taxon>
        <taxon>Magnoliopsida</taxon>
        <taxon>eudicotyledons</taxon>
        <taxon>Gunneridae</taxon>
        <taxon>Pentapetalae</taxon>
        <taxon>rosids</taxon>
        <taxon>malvids</taxon>
        <taxon>Brassicales</taxon>
        <taxon>Brassicaceae</taxon>
        <taxon>Camelineae</taxon>
        <taxon>Camelina</taxon>
    </lineage>
</organism>
<evidence type="ECO:0000313" key="2">
    <source>
        <dbReference type="Proteomes" id="UP000694864"/>
    </source>
</evidence>
<dbReference type="GeneID" id="104702323"/>
<name>A0ABM0SUV9_CAMSA</name>
<sequence>MSKKKKQSISMEGNCGKGKGKNEDSYFDRIDYEVSSVLLQLSHPVVFSSSSSSDSSPPLFHKWGRTKKRSSSSSSPVFSPEPPLIKSVGDLGSNSSSSCLTGEAKKTNSQTIKKGLEEEFCTKNQTSSSQFNTSCSVLEAEMGLLRAQVGLIAQPIRVDQNLRPLISVHRTVNVSDKERRSGIDLNLLPAAEEGGNGIFPLVGFERVASSSASKIQAAAQARQRRLGLIRSKKLYTRFISSYQLSSRDG</sequence>
<dbReference type="RefSeq" id="XP_010416480.1">
    <property type="nucleotide sequence ID" value="XM_010418178.2"/>
</dbReference>
<dbReference type="PANTHER" id="PTHR37614">
    <property type="entry name" value="OS02G0121400 PROTEIN"/>
    <property type="match status" value="1"/>
</dbReference>